<organism evidence="1">
    <name type="scientific">bioreactor metagenome</name>
    <dbReference type="NCBI Taxonomy" id="1076179"/>
    <lineage>
        <taxon>unclassified sequences</taxon>
        <taxon>metagenomes</taxon>
        <taxon>ecological metagenomes</taxon>
    </lineage>
</organism>
<sequence>MDKKFNKLMDQLISSHKNGNETNAKDAVNALCAYIKPIEEKLSSTLPSIENENVAKCYVDDAEIVASNYYEIIKLVLKRMHVKKFDEIRFTLSKDRLIDVLIVQKGEEYSLDFGTYIHHNDLRETEYYIEIEALSADNNSLDWNRAIEILKNKNWHNYQC</sequence>
<dbReference type="EMBL" id="VSSQ01034886">
    <property type="protein sequence ID" value="MPM86968.1"/>
    <property type="molecule type" value="Genomic_DNA"/>
</dbReference>
<gene>
    <name evidence="1" type="ORF">SDC9_134061</name>
</gene>
<reference evidence="1" key="1">
    <citation type="submission" date="2019-08" db="EMBL/GenBank/DDBJ databases">
        <authorList>
            <person name="Kucharzyk K."/>
            <person name="Murdoch R.W."/>
            <person name="Higgins S."/>
            <person name="Loffler F."/>
        </authorList>
    </citation>
    <scope>NUCLEOTIDE SEQUENCE</scope>
</reference>
<comment type="caution">
    <text evidence="1">The sequence shown here is derived from an EMBL/GenBank/DDBJ whole genome shotgun (WGS) entry which is preliminary data.</text>
</comment>
<evidence type="ECO:0000313" key="1">
    <source>
        <dbReference type="EMBL" id="MPM86968.1"/>
    </source>
</evidence>
<protein>
    <submittedName>
        <fullName evidence="1">Uncharacterized protein</fullName>
    </submittedName>
</protein>
<accession>A0A645DD53</accession>
<dbReference type="AlphaFoldDB" id="A0A645DD53"/>
<proteinExistence type="predicted"/>
<name>A0A645DD53_9ZZZZ</name>